<accession>A0ABS8MNP9</accession>
<evidence type="ECO:0000313" key="1">
    <source>
        <dbReference type="EMBL" id="MCC9070389.1"/>
    </source>
</evidence>
<gene>
    <name evidence="1" type="ORF">LNQ49_02065</name>
</gene>
<dbReference type="InterPro" id="IPR035948">
    <property type="entry name" value="YwqG-like_sf"/>
</dbReference>
<dbReference type="RefSeq" id="WP_229987124.1">
    <property type="nucleotide sequence ID" value="NZ_JAJJMO010000001.1"/>
</dbReference>
<dbReference type="Proteomes" id="UP001430919">
    <property type="component" value="Unassembled WGS sequence"/>
</dbReference>
<organism evidence="1 2">
    <name type="scientific">Flavobacterium pisciphilum</name>
    <dbReference type="NCBI Taxonomy" id="2893755"/>
    <lineage>
        <taxon>Bacteria</taxon>
        <taxon>Pseudomonadati</taxon>
        <taxon>Bacteroidota</taxon>
        <taxon>Flavobacteriia</taxon>
        <taxon>Flavobacteriales</taxon>
        <taxon>Flavobacteriaceae</taxon>
        <taxon>Flavobacterium</taxon>
    </lineage>
</organism>
<dbReference type="Pfam" id="PF09234">
    <property type="entry name" value="DUF1963"/>
    <property type="match status" value="1"/>
</dbReference>
<proteinExistence type="predicted"/>
<dbReference type="Gene3D" id="2.30.320.10">
    <property type="entry name" value="YwqG-like"/>
    <property type="match status" value="1"/>
</dbReference>
<keyword evidence="2" id="KW-1185">Reference proteome</keyword>
<dbReference type="EMBL" id="JAJJMO010000001">
    <property type="protein sequence ID" value="MCC9070389.1"/>
    <property type="molecule type" value="Genomic_DNA"/>
</dbReference>
<reference evidence="1" key="1">
    <citation type="submission" date="2021-11" db="EMBL/GenBank/DDBJ databases">
        <title>Description of novel Flavobacterium species.</title>
        <authorList>
            <person name="Saticioglu I.B."/>
            <person name="Ay H."/>
            <person name="Altun S."/>
            <person name="Duman M."/>
        </authorList>
    </citation>
    <scope>NUCLEOTIDE SEQUENCE</scope>
    <source>
        <strain evidence="1">F-65</strain>
    </source>
</reference>
<name>A0ABS8MNP9_9FLAO</name>
<evidence type="ECO:0000313" key="2">
    <source>
        <dbReference type="Proteomes" id="UP001430919"/>
    </source>
</evidence>
<sequence length="232" mass="26539">MTDAKSIKNQLAKRATTFTTGGFKPTNSVNESWIGRVYLYAENEEIPKDDKGNLMLPLMQLCFEDLPFVPSALSDIKVATIFIAADLPFDLTENGANWLIRTYKKTDELIVKELTNENSHIKAFPLQPKIIEEDYPVWDDCGIPDEIEDEILELENSGVIEDYYDMVENNFGHKVGGYPTFCQSGIYFGDDFEFLIQVSSDEKANLNIVDNGIIFLAKNSKTDEWRYYCDFY</sequence>
<protein>
    <submittedName>
        <fullName evidence="1">DUF1963 domain-containing protein</fullName>
    </submittedName>
</protein>
<comment type="caution">
    <text evidence="1">The sequence shown here is derived from an EMBL/GenBank/DDBJ whole genome shotgun (WGS) entry which is preliminary data.</text>
</comment>
<dbReference type="SUPFAM" id="SSF103032">
    <property type="entry name" value="Hypothetical protein YwqG"/>
    <property type="match status" value="1"/>
</dbReference>
<dbReference type="InterPro" id="IPR015315">
    <property type="entry name" value="DUF1963"/>
</dbReference>